<reference evidence="2" key="1">
    <citation type="submission" date="2018-02" db="EMBL/GenBank/DDBJ databases">
        <authorList>
            <person name="Cohen D.B."/>
            <person name="Kent A.D."/>
        </authorList>
    </citation>
    <scope>NUCLEOTIDE SEQUENCE [LARGE SCALE GENOMIC DNA]</scope>
</reference>
<gene>
    <name evidence="1" type="primary">55</name>
    <name evidence="1" type="ORF">SEA_MOOMOO_55</name>
</gene>
<proteinExistence type="predicted"/>
<dbReference type="KEGG" id="vg:60335240"/>
<accession>A0A2P1JR99</accession>
<organism evidence="1 2">
    <name type="scientific">Mycobacterium phage MooMoo</name>
    <dbReference type="NCBI Taxonomy" id="2108127"/>
    <lineage>
        <taxon>Viruses</taxon>
        <taxon>Duplodnaviria</taxon>
        <taxon>Heunggongvirae</taxon>
        <taxon>Uroviricota</taxon>
        <taxon>Caudoviricetes</taxon>
        <taxon>Gracegardnervirinae</taxon>
        <taxon>Moomoovirus</taxon>
        <taxon>Moomoovirus moomoo</taxon>
    </lineage>
</organism>
<dbReference type="EMBL" id="MH001449">
    <property type="protein sequence ID" value="AVO21660.1"/>
    <property type="molecule type" value="Genomic_DNA"/>
</dbReference>
<dbReference type="Proteomes" id="UP000241634">
    <property type="component" value="Segment"/>
</dbReference>
<protein>
    <submittedName>
        <fullName evidence="1">Uncharacterized protein</fullName>
    </submittedName>
</protein>
<dbReference type="GeneID" id="60335240"/>
<sequence length="67" mass="7372">MTATVTPIKAGHITDVVASFSPYFGRTWKPVCSCGTYRGCHYPNPVRARAAANEHVNRHTGKKVTQK</sequence>
<keyword evidence="2" id="KW-1185">Reference proteome</keyword>
<evidence type="ECO:0000313" key="2">
    <source>
        <dbReference type="Proteomes" id="UP000241634"/>
    </source>
</evidence>
<name>A0A2P1JR99_9CAUD</name>
<dbReference type="RefSeq" id="YP_009963656.1">
    <property type="nucleotide sequence ID" value="NC_051721.1"/>
</dbReference>
<evidence type="ECO:0000313" key="1">
    <source>
        <dbReference type="EMBL" id="AVO21660.1"/>
    </source>
</evidence>